<sequence length="343" mass="37081">MASESTISPTRRIALQDISTHAINKAPSGNPLLLGHKSISAEKSSGVAKQSSLKTSSQDRVLSPVRENTQLGGQKRGFELDENTGESGIKRFKGEHSVKTDRNPCKQISSLDKIKEHRVKSDGDVRSDCPGNSLSVYEDDVSTSLSPASSSDSSQGALNDSQNTLITEPDDSRVVLATRGEEIRQKARALRLRLSLANYKVQTDQIDIPISQLQVKSTSNSTQLPTLPPRTNTPRRRTLSTQGLSNIPDIRFPEPSSERAPEDTNITSSPPPCTRSTSPQKESVDISQEPLATPVLPHQREGLLNPPALGGDMEDRGSAGDLTSRVVKDQAADGLLSLMHHQS</sequence>
<keyword evidence="11" id="KW-1185">Reference proteome</keyword>
<evidence type="ECO:0000256" key="8">
    <source>
        <dbReference type="ARBA" id="ARBA00023242"/>
    </source>
</evidence>
<name>A0A2T3B6G9_AMORE</name>
<evidence type="ECO:0000256" key="6">
    <source>
        <dbReference type="ARBA" id="ARBA00023015"/>
    </source>
</evidence>
<evidence type="ECO:0000256" key="1">
    <source>
        <dbReference type="ARBA" id="ARBA00004123"/>
    </source>
</evidence>
<keyword evidence="5" id="KW-0678">Repressor</keyword>
<dbReference type="GeneID" id="36575538"/>
<dbReference type="InterPro" id="IPR013734">
    <property type="entry name" value="TF_Nrm1/Whi5"/>
</dbReference>
<evidence type="ECO:0000256" key="2">
    <source>
        <dbReference type="ARBA" id="ARBA00004496"/>
    </source>
</evidence>
<dbReference type="InParanoid" id="A0A2T3B6G9"/>
<feature type="region of interest" description="Disordered" evidence="9">
    <location>
        <begin position="44"/>
        <end position="86"/>
    </location>
</feature>
<comment type="subcellular location">
    <subcellularLocation>
        <location evidence="2">Cytoplasm</location>
    </subcellularLocation>
    <subcellularLocation>
        <location evidence="1">Nucleus</location>
    </subcellularLocation>
</comment>
<dbReference type="AlphaFoldDB" id="A0A2T3B6G9"/>
<feature type="region of interest" description="Disordered" evidence="9">
    <location>
        <begin position="215"/>
        <end position="322"/>
    </location>
</feature>
<dbReference type="OrthoDB" id="5345625at2759"/>
<reference evidence="10 11" key="1">
    <citation type="journal article" date="2018" name="New Phytol.">
        <title>Comparative genomics and transcriptomics depict ericoid mycorrhizal fungi as versatile saprotrophs and plant mutualists.</title>
        <authorList>
            <person name="Martino E."/>
            <person name="Morin E."/>
            <person name="Grelet G.A."/>
            <person name="Kuo A."/>
            <person name="Kohler A."/>
            <person name="Daghino S."/>
            <person name="Barry K.W."/>
            <person name="Cichocki N."/>
            <person name="Clum A."/>
            <person name="Dockter R.B."/>
            <person name="Hainaut M."/>
            <person name="Kuo R.C."/>
            <person name="LaButti K."/>
            <person name="Lindahl B.D."/>
            <person name="Lindquist E.A."/>
            <person name="Lipzen A."/>
            <person name="Khouja H.R."/>
            <person name="Magnuson J."/>
            <person name="Murat C."/>
            <person name="Ohm R.A."/>
            <person name="Singer S.W."/>
            <person name="Spatafora J.W."/>
            <person name="Wang M."/>
            <person name="Veneault-Fourrey C."/>
            <person name="Henrissat B."/>
            <person name="Grigoriev I.V."/>
            <person name="Martin F.M."/>
            <person name="Perotto S."/>
        </authorList>
    </citation>
    <scope>NUCLEOTIDE SEQUENCE [LARGE SCALE GENOMIC DNA]</scope>
    <source>
        <strain evidence="10 11">ATCC 22711</strain>
    </source>
</reference>
<gene>
    <name evidence="10" type="ORF">M430DRAFT_41103</name>
</gene>
<feature type="compositionally biased region" description="Basic and acidic residues" evidence="9">
    <location>
        <begin position="118"/>
        <end position="127"/>
    </location>
</feature>
<feature type="compositionally biased region" description="Polar residues" evidence="9">
    <location>
        <begin position="44"/>
        <end position="72"/>
    </location>
</feature>
<organism evidence="10 11">
    <name type="scientific">Amorphotheca resinae ATCC 22711</name>
    <dbReference type="NCBI Taxonomy" id="857342"/>
    <lineage>
        <taxon>Eukaryota</taxon>
        <taxon>Fungi</taxon>
        <taxon>Dikarya</taxon>
        <taxon>Ascomycota</taxon>
        <taxon>Pezizomycotina</taxon>
        <taxon>Leotiomycetes</taxon>
        <taxon>Helotiales</taxon>
        <taxon>Amorphothecaceae</taxon>
        <taxon>Amorphotheca</taxon>
    </lineage>
</organism>
<dbReference type="GO" id="GO:0005634">
    <property type="term" value="C:nucleus"/>
    <property type="evidence" value="ECO:0007669"/>
    <property type="project" value="UniProtKB-SubCell"/>
</dbReference>
<proteinExistence type="inferred from homology"/>
<keyword evidence="6" id="KW-0805">Transcription regulation</keyword>
<feature type="region of interest" description="Disordered" evidence="9">
    <location>
        <begin position="118"/>
        <end position="170"/>
    </location>
</feature>
<feature type="compositionally biased region" description="Low complexity" evidence="9">
    <location>
        <begin position="142"/>
        <end position="161"/>
    </location>
</feature>
<evidence type="ECO:0000313" key="11">
    <source>
        <dbReference type="Proteomes" id="UP000241818"/>
    </source>
</evidence>
<dbReference type="RefSeq" id="XP_024722497.1">
    <property type="nucleotide sequence ID" value="XM_024867457.1"/>
</dbReference>
<evidence type="ECO:0000256" key="4">
    <source>
        <dbReference type="ARBA" id="ARBA00022490"/>
    </source>
</evidence>
<evidence type="ECO:0000256" key="5">
    <source>
        <dbReference type="ARBA" id="ARBA00022491"/>
    </source>
</evidence>
<evidence type="ECO:0000256" key="9">
    <source>
        <dbReference type="SAM" id="MobiDB-lite"/>
    </source>
</evidence>
<dbReference type="Pfam" id="PF08528">
    <property type="entry name" value="Whi5"/>
    <property type="match status" value="1"/>
</dbReference>
<accession>A0A2T3B6G9</accession>
<keyword evidence="8" id="KW-0539">Nucleus</keyword>
<evidence type="ECO:0000256" key="7">
    <source>
        <dbReference type="ARBA" id="ARBA00023163"/>
    </source>
</evidence>
<protein>
    <submittedName>
        <fullName evidence="10">Uncharacterized protein</fullName>
    </submittedName>
</protein>
<keyword evidence="7" id="KW-0804">Transcription</keyword>
<evidence type="ECO:0000313" key="10">
    <source>
        <dbReference type="EMBL" id="PSS22342.1"/>
    </source>
</evidence>
<evidence type="ECO:0000256" key="3">
    <source>
        <dbReference type="ARBA" id="ARBA00006922"/>
    </source>
</evidence>
<keyword evidence="4" id="KW-0963">Cytoplasm</keyword>
<dbReference type="EMBL" id="KZ679009">
    <property type="protein sequence ID" value="PSS22342.1"/>
    <property type="molecule type" value="Genomic_DNA"/>
</dbReference>
<comment type="similarity">
    <text evidence="3">Belongs to the WHI5/NRM1 family.</text>
</comment>
<dbReference type="GO" id="GO:0005737">
    <property type="term" value="C:cytoplasm"/>
    <property type="evidence" value="ECO:0007669"/>
    <property type="project" value="UniProtKB-SubCell"/>
</dbReference>
<dbReference type="Proteomes" id="UP000241818">
    <property type="component" value="Unassembled WGS sequence"/>
</dbReference>